<keyword evidence="9" id="KW-0653">Protein transport</keyword>
<evidence type="ECO:0000313" key="15">
    <source>
        <dbReference type="EMBL" id="PNH07379.1"/>
    </source>
</evidence>
<keyword evidence="5" id="KW-0963">Cytoplasm</keyword>
<evidence type="ECO:0000256" key="6">
    <source>
        <dbReference type="ARBA" id="ARBA00022574"/>
    </source>
</evidence>
<feature type="non-terminal residue" evidence="15">
    <location>
        <position position="1"/>
    </location>
</feature>
<organism evidence="15 16">
    <name type="scientific">Tetrabaena socialis</name>
    <dbReference type="NCBI Taxonomy" id="47790"/>
    <lineage>
        <taxon>Eukaryota</taxon>
        <taxon>Viridiplantae</taxon>
        <taxon>Chlorophyta</taxon>
        <taxon>core chlorophytes</taxon>
        <taxon>Chlorophyceae</taxon>
        <taxon>CS clade</taxon>
        <taxon>Chlamydomonadales</taxon>
        <taxon>Tetrabaenaceae</taxon>
        <taxon>Tetrabaena</taxon>
    </lineage>
</organism>
<evidence type="ECO:0000259" key="14">
    <source>
        <dbReference type="Pfam" id="PF23953"/>
    </source>
</evidence>
<dbReference type="OrthoDB" id="10261470at2759"/>
<dbReference type="Gene3D" id="1.25.40.470">
    <property type="match status" value="1"/>
</dbReference>
<keyword evidence="4" id="KW-0813">Transport</keyword>
<dbReference type="GO" id="GO:0030663">
    <property type="term" value="C:COPI-coated vesicle membrane"/>
    <property type="evidence" value="ECO:0007669"/>
    <property type="project" value="UniProtKB-SubCell"/>
</dbReference>
<feature type="domain" description="COPA/B TPR" evidence="14">
    <location>
        <begin position="1"/>
        <end position="159"/>
    </location>
</feature>
<evidence type="ECO:0000256" key="2">
    <source>
        <dbReference type="ARBA" id="ARBA00004347"/>
    </source>
</evidence>
<evidence type="ECO:0000256" key="4">
    <source>
        <dbReference type="ARBA" id="ARBA00022448"/>
    </source>
</evidence>
<evidence type="ECO:0000256" key="11">
    <source>
        <dbReference type="ARBA" id="ARBA00023136"/>
    </source>
</evidence>
<keyword evidence="10" id="KW-0333">Golgi apparatus</keyword>
<gene>
    <name evidence="15" type="ORF">TSOC_006163</name>
</gene>
<name>A0A2J8A4E0_9CHLO</name>
<protein>
    <submittedName>
        <fullName evidence="15">Putative coatomer subunit beta'-3</fullName>
    </submittedName>
</protein>
<dbReference type="Proteomes" id="UP000236333">
    <property type="component" value="Unassembled WGS sequence"/>
</dbReference>
<evidence type="ECO:0000256" key="13">
    <source>
        <dbReference type="SAM" id="MobiDB-lite"/>
    </source>
</evidence>
<keyword evidence="16" id="KW-1185">Reference proteome</keyword>
<dbReference type="GO" id="GO:0000139">
    <property type="term" value="C:Golgi membrane"/>
    <property type="evidence" value="ECO:0007669"/>
    <property type="project" value="UniProtKB-SubCell"/>
</dbReference>
<sequence>EQHNGLARFLEAKGMVTTALDVATDQDYRFDLAVQLGDLSVAQEIAAALDSTARWKQLGQMALTAGKLDLASDCLTRASDFSGLLMLSSARGDRAGMGAVAAAAGAAGKTNVAFLGFFLLGRLEDCLVTLLEAERLPEAAFFARTYVPSSITPALAKWKVDLAAINPKAAESLADPAAYPNLFPHLEEALRAEKMLEVQRTTQLPAVGFVAAAATVAAATEGGLDGLLLRLQGLGLGDEEVVEVEEGEEEEAAEEAEEAAAEDEEEVELDAEEAAEEEAEVEVEEVEEGEAVEENGDEE</sequence>
<evidence type="ECO:0000256" key="8">
    <source>
        <dbReference type="ARBA" id="ARBA00022892"/>
    </source>
</evidence>
<keyword evidence="7" id="KW-0677">Repeat</keyword>
<dbReference type="GO" id="GO:0015031">
    <property type="term" value="P:protein transport"/>
    <property type="evidence" value="ECO:0007669"/>
    <property type="project" value="UniProtKB-KW"/>
</dbReference>
<keyword evidence="12" id="KW-0968">Cytoplasmic vesicle</keyword>
<evidence type="ECO:0000256" key="9">
    <source>
        <dbReference type="ARBA" id="ARBA00022927"/>
    </source>
</evidence>
<keyword evidence="8" id="KW-0931">ER-Golgi transport</keyword>
<dbReference type="InterPro" id="IPR056176">
    <property type="entry name" value="TPR_COPA_B"/>
</dbReference>
<dbReference type="GO" id="GO:0016192">
    <property type="term" value="P:vesicle-mediated transport"/>
    <property type="evidence" value="ECO:0007669"/>
    <property type="project" value="UniProtKB-KW"/>
</dbReference>
<evidence type="ECO:0000256" key="12">
    <source>
        <dbReference type="ARBA" id="ARBA00023329"/>
    </source>
</evidence>
<proteinExistence type="inferred from homology"/>
<comment type="caution">
    <text evidence="15">The sequence shown here is derived from an EMBL/GenBank/DDBJ whole genome shotgun (WGS) entry which is preliminary data.</text>
</comment>
<accession>A0A2J8A4E0</accession>
<comment type="subcellular location">
    <subcellularLocation>
        <location evidence="2">Cytoplasmic vesicle</location>
        <location evidence="2">COPI-coated vesicle membrane</location>
        <topology evidence="2">Peripheral membrane protein</topology>
        <orientation evidence="2">Cytoplasmic side</orientation>
    </subcellularLocation>
    <subcellularLocation>
        <location evidence="1">Golgi apparatus membrane</location>
        <topology evidence="1">Peripheral membrane protein</topology>
        <orientation evidence="1">Cytoplasmic side</orientation>
    </subcellularLocation>
</comment>
<evidence type="ECO:0000256" key="5">
    <source>
        <dbReference type="ARBA" id="ARBA00022490"/>
    </source>
</evidence>
<comment type="similarity">
    <text evidence="3">Belongs to the WD repeat COPB2 family.</text>
</comment>
<keyword evidence="6" id="KW-0853">WD repeat</keyword>
<evidence type="ECO:0000256" key="3">
    <source>
        <dbReference type="ARBA" id="ARBA00010844"/>
    </source>
</evidence>
<feature type="non-terminal residue" evidence="15">
    <location>
        <position position="299"/>
    </location>
</feature>
<dbReference type="FunFam" id="1.25.40.470:FF:000001">
    <property type="entry name" value="Coatomer subunit beta"/>
    <property type="match status" value="1"/>
</dbReference>
<evidence type="ECO:0000313" key="16">
    <source>
        <dbReference type="Proteomes" id="UP000236333"/>
    </source>
</evidence>
<evidence type="ECO:0000256" key="10">
    <source>
        <dbReference type="ARBA" id="ARBA00023034"/>
    </source>
</evidence>
<dbReference type="Pfam" id="PF23953">
    <property type="entry name" value="TPR_COPA_B"/>
    <property type="match status" value="1"/>
</dbReference>
<dbReference type="EMBL" id="PGGS01000183">
    <property type="protein sequence ID" value="PNH07379.1"/>
    <property type="molecule type" value="Genomic_DNA"/>
</dbReference>
<reference evidence="15 16" key="1">
    <citation type="journal article" date="2017" name="Mol. Biol. Evol.">
        <title>The 4-celled Tetrabaena socialis nuclear genome reveals the essential components for genetic control of cell number at the origin of multicellularity in the volvocine lineage.</title>
        <authorList>
            <person name="Featherston J."/>
            <person name="Arakaki Y."/>
            <person name="Hanschen E.R."/>
            <person name="Ferris P.J."/>
            <person name="Michod R.E."/>
            <person name="Olson B.J.S.C."/>
            <person name="Nozaki H."/>
            <person name="Durand P.M."/>
        </authorList>
    </citation>
    <scope>NUCLEOTIDE SEQUENCE [LARGE SCALE GENOMIC DNA]</scope>
    <source>
        <strain evidence="15 16">NIES-571</strain>
    </source>
</reference>
<keyword evidence="11" id="KW-0472">Membrane</keyword>
<evidence type="ECO:0000256" key="7">
    <source>
        <dbReference type="ARBA" id="ARBA00022737"/>
    </source>
</evidence>
<evidence type="ECO:0000256" key="1">
    <source>
        <dbReference type="ARBA" id="ARBA00004255"/>
    </source>
</evidence>
<feature type="region of interest" description="Disordered" evidence="13">
    <location>
        <begin position="244"/>
        <end position="299"/>
    </location>
</feature>
<dbReference type="AlphaFoldDB" id="A0A2J8A4E0"/>